<evidence type="ECO:0000313" key="4">
    <source>
        <dbReference type="Proteomes" id="UP000029385"/>
    </source>
</evidence>
<sequence length="531" mass="59748">MTDPLRDQHLARRLNRAEAYLAQRNPDAARIAYESILADAPRHPLARLRLASIAGSQGRYREATMHALSLAQTPPADPYLLALLVSLLHRQGESQAALRCLARPEFDAFPEIQGLEEMAGLAILLEDMDLALRFLDRAARLAPVTATAYYQRGTVHAFRGDIDEATLAYERCLATAPKFAQAHWSLSRLRQQRPGHDHVQRLQTALTQATQDEERIHLEFALFKELDDLGDHGRAWRALERGAELKRATLEHRAQDDAAAFARLHKLADAGFFSSDARPPPASADMGPQPIFIVGLPRTGTTLLERLLAGHSGVAAAGELVDFATQMRWCANRPARSYLDPALIAAMENVDFAELGDRYLQHARWRAGGRRWFTDKMPLNFVNIGFIHRALPQARIVHMVREPMDACFSNLKELFTRMYPYSYRLDDIADYYEHYRLLMAHWQRAMPGRILDVHYEQLVAEPEAVMRSVLAFCDLPWESACAGTEGSTGVVTTASSVQVREPVHQRAVSQWRNYAQPLAPLEARLRAGGWL</sequence>
<dbReference type="EMBL" id="AVCI01000005">
    <property type="protein sequence ID" value="KFN43503.1"/>
    <property type="molecule type" value="Genomic_DNA"/>
</dbReference>
<dbReference type="InterPro" id="IPR026634">
    <property type="entry name" value="TPST-like"/>
</dbReference>
<name>A0A091ATK0_9GAMM</name>
<feature type="repeat" description="TPR" evidence="2">
    <location>
        <begin position="146"/>
        <end position="179"/>
    </location>
</feature>
<dbReference type="SUPFAM" id="SSF48452">
    <property type="entry name" value="TPR-like"/>
    <property type="match status" value="1"/>
</dbReference>
<dbReference type="PROSITE" id="PS50005">
    <property type="entry name" value="TPR"/>
    <property type="match status" value="1"/>
</dbReference>
<comment type="caution">
    <text evidence="3">The sequence shown here is derived from an EMBL/GenBank/DDBJ whole genome shotgun (WGS) entry which is preliminary data.</text>
</comment>
<dbReference type="GO" id="GO:0008476">
    <property type="term" value="F:protein-tyrosine sulfotransferase activity"/>
    <property type="evidence" value="ECO:0007669"/>
    <property type="project" value="InterPro"/>
</dbReference>
<dbReference type="PANTHER" id="PTHR12788">
    <property type="entry name" value="PROTEIN-TYROSINE SULFOTRANSFERASE 2"/>
    <property type="match status" value="1"/>
</dbReference>
<proteinExistence type="predicted"/>
<accession>A0A091ATK0</accession>
<dbReference type="PATRIC" id="fig|1121015.4.peg.1392"/>
<dbReference type="SMART" id="SM00028">
    <property type="entry name" value="TPR"/>
    <property type="match status" value="3"/>
</dbReference>
<dbReference type="Pfam" id="PF13469">
    <property type="entry name" value="Sulfotransfer_3"/>
    <property type="match status" value="1"/>
</dbReference>
<dbReference type="PANTHER" id="PTHR12788:SF10">
    <property type="entry name" value="PROTEIN-TYROSINE SULFOTRANSFERASE"/>
    <property type="match status" value="1"/>
</dbReference>
<dbReference type="RefSeq" id="WP_022968368.1">
    <property type="nucleotide sequence ID" value="NZ_ATVD01000001.1"/>
</dbReference>
<dbReference type="eggNOG" id="COG0457">
    <property type="taxonomic scope" value="Bacteria"/>
</dbReference>
<keyword evidence="4" id="KW-1185">Reference proteome</keyword>
<protein>
    <submittedName>
        <fullName evidence="3">Uncharacterized protein</fullName>
    </submittedName>
</protein>
<evidence type="ECO:0000256" key="2">
    <source>
        <dbReference type="PROSITE-ProRule" id="PRU00339"/>
    </source>
</evidence>
<dbReference type="Pfam" id="PF13181">
    <property type="entry name" value="TPR_8"/>
    <property type="match status" value="1"/>
</dbReference>
<dbReference type="Gene3D" id="3.40.50.300">
    <property type="entry name" value="P-loop containing nucleotide triphosphate hydrolases"/>
    <property type="match status" value="1"/>
</dbReference>
<dbReference type="InterPro" id="IPR019734">
    <property type="entry name" value="TPR_rpt"/>
</dbReference>
<keyword evidence="1" id="KW-0808">Transferase</keyword>
<organism evidence="3 4">
    <name type="scientific">Arenimonas oryziterrae DSM 21050 = YC6267</name>
    <dbReference type="NCBI Taxonomy" id="1121015"/>
    <lineage>
        <taxon>Bacteria</taxon>
        <taxon>Pseudomonadati</taxon>
        <taxon>Pseudomonadota</taxon>
        <taxon>Gammaproteobacteria</taxon>
        <taxon>Lysobacterales</taxon>
        <taxon>Lysobacteraceae</taxon>
        <taxon>Arenimonas</taxon>
    </lineage>
</organism>
<dbReference type="STRING" id="1121015.GCA_000420545_00716"/>
<dbReference type="SUPFAM" id="SSF52540">
    <property type="entry name" value="P-loop containing nucleoside triphosphate hydrolases"/>
    <property type="match status" value="1"/>
</dbReference>
<keyword evidence="2" id="KW-0802">TPR repeat</keyword>
<evidence type="ECO:0000313" key="3">
    <source>
        <dbReference type="EMBL" id="KFN43503.1"/>
    </source>
</evidence>
<dbReference type="Proteomes" id="UP000029385">
    <property type="component" value="Unassembled WGS sequence"/>
</dbReference>
<gene>
    <name evidence="3" type="ORF">N789_09520</name>
</gene>
<reference evidence="3 4" key="1">
    <citation type="submission" date="2013-09" db="EMBL/GenBank/DDBJ databases">
        <title>Genome sequencing of Arenimonas oryziterrae.</title>
        <authorList>
            <person name="Chen F."/>
            <person name="Wang G."/>
        </authorList>
    </citation>
    <scope>NUCLEOTIDE SEQUENCE [LARGE SCALE GENOMIC DNA]</scope>
    <source>
        <strain evidence="3 4">YC6267</strain>
    </source>
</reference>
<evidence type="ECO:0000256" key="1">
    <source>
        <dbReference type="ARBA" id="ARBA00022679"/>
    </source>
</evidence>
<dbReference type="Gene3D" id="1.25.40.10">
    <property type="entry name" value="Tetratricopeptide repeat domain"/>
    <property type="match status" value="2"/>
</dbReference>
<dbReference type="InterPro" id="IPR011990">
    <property type="entry name" value="TPR-like_helical_dom_sf"/>
</dbReference>
<dbReference type="AlphaFoldDB" id="A0A091ATK0"/>
<dbReference type="InterPro" id="IPR027417">
    <property type="entry name" value="P-loop_NTPase"/>
</dbReference>